<name>A0ABP9KL93_9NOCA</name>
<feature type="compositionally biased region" description="Low complexity" evidence="1">
    <location>
        <begin position="1"/>
        <end position="10"/>
    </location>
</feature>
<evidence type="ECO:0000313" key="2">
    <source>
        <dbReference type="EMBL" id="GAA5058384.1"/>
    </source>
</evidence>
<accession>A0ABP9KL93</accession>
<dbReference type="Proteomes" id="UP001500603">
    <property type="component" value="Unassembled WGS sequence"/>
</dbReference>
<proteinExistence type="predicted"/>
<sequence length="61" mass="5930">MRAGPSSGGPEALGGGEGTREINQLIVGRAVTGTGAGATLTVHGVFGMISSSATQRATWSG</sequence>
<feature type="region of interest" description="Disordered" evidence="1">
    <location>
        <begin position="1"/>
        <end position="20"/>
    </location>
</feature>
<evidence type="ECO:0000313" key="3">
    <source>
        <dbReference type="Proteomes" id="UP001500603"/>
    </source>
</evidence>
<keyword evidence="3" id="KW-1185">Reference proteome</keyword>
<protein>
    <submittedName>
        <fullName evidence="2">Uncharacterized protein</fullName>
    </submittedName>
</protein>
<reference evidence="3" key="1">
    <citation type="journal article" date="2019" name="Int. J. Syst. Evol. Microbiol.">
        <title>The Global Catalogue of Microorganisms (GCM) 10K type strain sequencing project: providing services to taxonomists for standard genome sequencing and annotation.</title>
        <authorList>
            <consortium name="The Broad Institute Genomics Platform"/>
            <consortium name="The Broad Institute Genome Sequencing Center for Infectious Disease"/>
            <person name="Wu L."/>
            <person name="Ma J."/>
        </authorList>
    </citation>
    <scope>NUCLEOTIDE SEQUENCE [LARGE SCALE GENOMIC DNA]</scope>
    <source>
        <strain evidence="3">JCM 18298</strain>
    </source>
</reference>
<evidence type="ECO:0000256" key="1">
    <source>
        <dbReference type="SAM" id="MobiDB-lite"/>
    </source>
</evidence>
<comment type="caution">
    <text evidence="2">The sequence shown here is derived from an EMBL/GenBank/DDBJ whole genome shotgun (WGS) entry which is preliminary data.</text>
</comment>
<dbReference type="EMBL" id="BAABJM010000003">
    <property type="protein sequence ID" value="GAA5058384.1"/>
    <property type="molecule type" value="Genomic_DNA"/>
</dbReference>
<gene>
    <name evidence="2" type="ORF">GCM10023318_37630</name>
</gene>
<organism evidence="2 3">
    <name type="scientific">Nocardia callitridis</name>
    <dbReference type="NCBI Taxonomy" id="648753"/>
    <lineage>
        <taxon>Bacteria</taxon>
        <taxon>Bacillati</taxon>
        <taxon>Actinomycetota</taxon>
        <taxon>Actinomycetes</taxon>
        <taxon>Mycobacteriales</taxon>
        <taxon>Nocardiaceae</taxon>
        <taxon>Nocardia</taxon>
    </lineage>
</organism>